<dbReference type="Pfam" id="PF07691">
    <property type="entry name" value="PA14"/>
    <property type="match status" value="1"/>
</dbReference>
<dbReference type="InterPro" id="IPR017853">
    <property type="entry name" value="GH"/>
</dbReference>
<proteinExistence type="inferred from homology"/>
<dbReference type="Gene3D" id="3.30.379.10">
    <property type="entry name" value="Chitobiase/beta-hexosaminidase domain 2-like"/>
    <property type="match status" value="1"/>
</dbReference>
<dbReference type="EC" id="3.2.1.52" evidence="3"/>
<dbReference type="PROSITE" id="PS51820">
    <property type="entry name" value="PA14"/>
    <property type="match status" value="1"/>
</dbReference>
<keyword evidence="7" id="KW-0732">Signal</keyword>
<feature type="signal peptide" evidence="7">
    <location>
        <begin position="1"/>
        <end position="18"/>
    </location>
</feature>
<feature type="active site" description="Proton donor" evidence="6">
    <location>
        <position position="345"/>
    </location>
</feature>
<dbReference type="EMBL" id="QEWP01000003">
    <property type="protein sequence ID" value="PWE00546.1"/>
    <property type="molecule type" value="Genomic_DNA"/>
</dbReference>
<dbReference type="GO" id="GO:0004563">
    <property type="term" value="F:beta-N-acetylhexosaminidase activity"/>
    <property type="evidence" value="ECO:0007669"/>
    <property type="project" value="UniProtKB-EC"/>
</dbReference>
<dbReference type="InterPro" id="IPR059177">
    <property type="entry name" value="GH29D-like_dom"/>
</dbReference>
<dbReference type="Gene3D" id="3.20.20.80">
    <property type="entry name" value="Glycosidases"/>
    <property type="match status" value="1"/>
</dbReference>
<dbReference type="RefSeq" id="WP_109263585.1">
    <property type="nucleotide sequence ID" value="NZ_QEWP01000003.1"/>
</dbReference>
<evidence type="ECO:0000256" key="4">
    <source>
        <dbReference type="ARBA" id="ARBA00022801"/>
    </source>
</evidence>
<evidence type="ECO:0000313" key="9">
    <source>
        <dbReference type="EMBL" id="PWE00546.1"/>
    </source>
</evidence>
<dbReference type="Pfam" id="PF00728">
    <property type="entry name" value="Glyco_hydro_20"/>
    <property type="match status" value="1"/>
</dbReference>
<dbReference type="GO" id="GO:0005975">
    <property type="term" value="P:carbohydrate metabolic process"/>
    <property type="evidence" value="ECO:0007669"/>
    <property type="project" value="InterPro"/>
</dbReference>
<comment type="similarity">
    <text evidence="2">Belongs to the glycosyl hydrolase 20 family.</text>
</comment>
<comment type="catalytic activity">
    <reaction evidence="1">
        <text>Hydrolysis of terminal non-reducing N-acetyl-D-hexosamine residues in N-acetyl-beta-D-hexosaminides.</text>
        <dbReference type="EC" id="3.2.1.52"/>
    </reaction>
</comment>
<feature type="domain" description="PA14" evidence="8">
    <location>
        <begin position="636"/>
        <end position="773"/>
    </location>
</feature>
<dbReference type="PANTHER" id="PTHR22600:SF57">
    <property type="entry name" value="BETA-N-ACETYLHEXOSAMINIDASE"/>
    <property type="match status" value="1"/>
</dbReference>
<dbReference type="SUPFAM" id="SSF55545">
    <property type="entry name" value="beta-N-acetylhexosaminidase-like domain"/>
    <property type="match status" value="1"/>
</dbReference>
<dbReference type="GO" id="GO:0030203">
    <property type="term" value="P:glycosaminoglycan metabolic process"/>
    <property type="evidence" value="ECO:0007669"/>
    <property type="project" value="TreeGrafter"/>
</dbReference>
<dbReference type="Gene3D" id="3.90.182.10">
    <property type="entry name" value="Toxin - Anthrax Protective Antigen,domain 1"/>
    <property type="match status" value="1"/>
</dbReference>
<evidence type="ECO:0000256" key="6">
    <source>
        <dbReference type="PIRSR" id="PIRSR625705-1"/>
    </source>
</evidence>
<evidence type="ECO:0000256" key="5">
    <source>
        <dbReference type="ARBA" id="ARBA00023295"/>
    </source>
</evidence>
<dbReference type="SUPFAM" id="SSF56988">
    <property type="entry name" value="Anthrax protective antigen"/>
    <property type="match status" value="1"/>
</dbReference>
<dbReference type="SMART" id="SM00758">
    <property type="entry name" value="PA14"/>
    <property type="match status" value="1"/>
</dbReference>
<feature type="chain" id="PRO_5015744606" description="beta-N-acetylhexosaminidase" evidence="7">
    <location>
        <begin position="19"/>
        <end position="778"/>
    </location>
</feature>
<dbReference type="PRINTS" id="PR00738">
    <property type="entry name" value="GLHYDRLASE20"/>
</dbReference>
<dbReference type="GO" id="GO:0016020">
    <property type="term" value="C:membrane"/>
    <property type="evidence" value="ECO:0007669"/>
    <property type="project" value="TreeGrafter"/>
</dbReference>
<reference evidence="9 10" key="1">
    <citation type="submission" date="2018-05" db="EMBL/GenBank/DDBJ databases">
        <title>Marinilabilia rubrum sp. nov., isolated from saltern sediment.</title>
        <authorList>
            <person name="Zhang R."/>
        </authorList>
    </citation>
    <scope>NUCLEOTIDE SEQUENCE [LARGE SCALE GENOMIC DNA]</scope>
    <source>
        <strain evidence="9 10">WTE16</strain>
    </source>
</reference>
<dbReference type="CDD" id="cd06563">
    <property type="entry name" value="GH20_chitobiase-like"/>
    <property type="match status" value="1"/>
</dbReference>
<dbReference type="InterPro" id="IPR015882">
    <property type="entry name" value="HEX_bac_N"/>
</dbReference>
<evidence type="ECO:0000256" key="7">
    <source>
        <dbReference type="SAM" id="SignalP"/>
    </source>
</evidence>
<dbReference type="AlphaFoldDB" id="A0A2U2BBV3"/>
<dbReference type="InterPro" id="IPR037524">
    <property type="entry name" value="PA14/GLEYA"/>
</dbReference>
<dbReference type="Pfam" id="PF13290">
    <property type="entry name" value="CHB_HEX_C_1"/>
    <property type="match status" value="1"/>
</dbReference>
<sequence>MKRTLFAMAIAMSLSLFTGCGKSSPGKDQLSIIPLPKEMKVGSGHFELTANTKITISQENEEVKSVTNYLSELISPSTGFSPDVGKSATAESNAIHLALKPKMKGNKGVYLMEVTNDGVLIEAPDAIGLFYGVQSLRQLLPAEIEAQSVQAGIDWTIPAVVINDEPQFEYRGLHLDVGRHFFPVSFIKKYIDLLALHKMNKFHWHLTEDQGWRLEIEQYPKLQKIASRRKETLIGHGGETPFEYDGQPYGGYYTQEEAREVVEYAQKRFITVIPEIELPGHAQAALAAYPELGCTGGPYEVATRWGVFPDIYCAGQEKTFEFLENVMLEVLDIFPSKYIHIGGDEAPKDRWEECPKCQARIREEGLKDEHELQSYFITRMEKFLNEHDRQIIGWDEILEGGLAPGATVMSWRGEAGGIEAAKMGHDVIMTPNSHMYFDHYQNDPKEEPLAIGGFLPLEKVYSYHPVPEELGDEKAKHVLGAQGNLWTEYMKTPDHVEYMAYPRAVALSEVVWTPIEKKNYEDFLSRLERHYERLDMLDVNYFYALPKPSSNTDKAGFLESAEITLSTPLPNSEIRYTTDGSEPTKDSELYAGPITVTETGTVKAITVKKSSGETSSVLEIPVEKVGYTSPAEGVKAGEQGLSYSYYEGFFRSVKEMNEESPNKEGVLKEDMIPGDVANAGSFGFIFTGLFKVEKEGLYQFYLSSDDGSMLFLNNEKFIDNDGLHSNKMVSEATALKKGYYKMKLYFTEGGGGYNLELKARFPDGTERKLTPADFVIGE</sequence>
<accession>A0A2U2BBV3</accession>
<evidence type="ECO:0000256" key="2">
    <source>
        <dbReference type="ARBA" id="ARBA00006285"/>
    </source>
</evidence>
<keyword evidence="5" id="KW-0326">Glycosidase</keyword>
<dbReference type="InterPro" id="IPR029018">
    <property type="entry name" value="Hex-like_dom2"/>
</dbReference>
<dbReference type="SUPFAM" id="SSF51445">
    <property type="entry name" value="(Trans)glycosidases"/>
    <property type="match status" value="1"/>
</dbReference>
<dbReference type="PROSITE" id="PS51257">
    <property type="entry name" value="PROKAR_LIPOPROTEIN"/>
    <property type="match status" value="1"/>
</dbReference>
<evidence type="ECO:0000259" key="8">
    <source>
        <dbReference type="PROSITE" id="PS51820"/>
    </source>
</evidence>
<organism evidence="9 10">
    <name type="scientific">Marinilabilia rubra</name>
    <dbReference type="NCBI Taxonomy" id="2162893"/>
    <lineage>
        <taxon>Bacteria</taxon>
        <taxon>Pseudomonadati</taxon>
        <taxon>Bacteroidota</taxon>
        <taxon>Bacteroidia</taxon>
        <taxon>Marinilabiliales</taxon>
        <taxon>Marinilabiliaceae</taxon>
        <taxon>Marinilabilia</taxon>
    </lineage>
</organism>
<dbReference type="Pfam" id="PF02838">
    <property type="entry name" value="Glyco_hydro_20b"/>
    <property type="match status" value="1"/>
</dbReference>
<name>A0A2U2BBV3_9BACT</name>
<dbReference type="InterPro" id="IPR025705">
    <property type="entry name" value="Beta_hexosaminidase_sua/sub"/>
</dbReference>
<gene>
    <name evidence="9" type="ORF">DDZ16_05565</name>
</gene>
<evidence type="ECO:0000256" key="1">
    <source>
        <dbReference type="ARBA" id="ARBA00001231"/>
    </source>
</evidence>
<dbReference type="InterPro" id="IPR011658">
    <property type="entry name" value="PA14_dom"/>
</dbReference>
<keyword evidence="10" id="KW-1185">Reference proteome</keyword>
<dbReference type="OrthoDB" id="1090159at2"/>
<keyword evidence="4" id="KW-0378">Hydrolase</keyword>
<dbReference type="Proteomes" id="UP000244956">
    <property type="component" value="Unassembled WGS sequence"/>
</dbReference>
<evidence type="ECO:0000256" key="3">
    <source>
        <dbReference type="ARBA" id="ARBA00012663"/>
    </source>
</evidence>
<dbReference type="InterPro" id="IPR015883">
    <property type="entry name" value="Glyco_hydro_20_cat"/>
</dbReference>
<comment type="caution">
    <text evidence="9">The sequence shown here is derived from an EMBL/GenBank/DDBJ whole genome shotgun (WGS) entry which is preliminary data.</text>
</comment>
<evidence type="ECO:0000313" key="10">
    <source>
        <dbReference type="Proteomes" id="UP000244956"/>
    </source>
</evidence>
<dbReference type="PANTHER" id="PTHR22600">
    <property type="entry name" value="BETA-HEXOSAMINIDASE"/>
    <property type="match status" value="1"/>
</dbReference>
<protein>
    <recommendedName>
        <fullName evidence="3">beta-N-acetylhexosaminidase</fullName>
        <ecNumber evidence="3">3.2.1.52</ecNumber>
    </recommendedName>
</protein>